<reference evidence="1" key="1">
    <citation type="submission" date="2017-07" db="EMBL/GenBank/DDBJ databases">
        <title>Taro Niue Genome Assembly and Annotation.</title>
        <authorList>
            <person name="Atibalentja N."/>
            <person name="Keating K."/>
            <person name="Fields C.J."/>
        </authorList>
    </citation>
    <scope>NUCLEOTIDE SEQUENCE</scope>
    <source>
        <strain evidence="1">Niue_2</strain>
        <tissue evidence="1">Leaf</tissue>
    </source>
</reference>
<evidence type="ECO:0000313" key="2">
    <source>
        <dbReference type="Proteomes" id="UP000652761"/>
    </source>
</evidence>
<accession>A0A843V8D4</accession>
<protein>
    <submittedName>
        <fullName evidence="1">Uncharacterized protein</fullName>
    </submittedName>
</protein>
<evidence type="ECO:0000313" key="1">
    <source>
        <dbReference type="EMBL" id="MQL89854.1"/>
    </source>
</evidence>
<dbReference type="AlphaFoldDB" id="A0A843V8D4"/>
<keyword evidence="2" id="KW-1185">Reference proteome</keyword>
<gene>
    <name evidence="1" type="ORF">Taro_022432</name>
</gene>
<organism evidence="1 2">
    <name type="scientific">Colocasia esculenta</name>
    <name type="common">Wild taro</name>
    <name type="synonym">Arum esculentum</name>
    <dbReference type="NCBI Taxonomy" id="4460"/>
    <lineage>
        <taxon>Eukaryota</taxon>
        <taxon>Viridiplantae</taxon>
        <taxon>Streptophyta</taxon>
        <taxon>Embryophyta</taxon>
        <taxon>Tracheophyta</taxon>
        <taxon>Spermatophyta</taxon>
        <taxon>Magnoliopsida</taxon>
        <taxon>Liliopsida</taxon>
        <taxon>Araceae</taxon>
        <taxon>Aroideae</taxon>
        <taxon>Colocasieae</taxon>
        <taxon>Colocasia</taxon>
    </lineage>
</organism>
<comment type="caution">
    <text evidence="1">The sequence shown here is derived from an EMBL/GenBank/DDBJ whole genome shotgun (WGS) entry which is preliminary data.</text>
</comment>
<dbReference type="EMBL" id="NMUH01001183">
    <property type="protein sequence ID" value="MQL89854.1"/>
    <property type="molecule type" value="Genomic_DNA"/>
</dbReference>
<sequence>MGLVPRLSPGDSTLSFDIPCPRSPKTIWRSHLHNGRWFEMASLCLNVKRIQQLMELNSTLP</sequence>
<proteinExistence type="predicted"/>
<dbReference type="Proteomes" id="UP000652761">
    <property type="component" value="Unassembled WGS sequence"/>
</dbReference>
<name>A0A843V8D4_COLES</name>